<feature type="region of interest" description="Disordered" evidence="2">
    <location>
        <begin position="19"/>
        <end position="50"/>
    </location>
</feature>
<accession>A0A3L8PPM7</accession>
<evidence type="ECO:0000256" key="2">
    <source>
        <dbReference type="SAM" id="MobiDB-lite"/>
    </source>
</evidence>
<dbReference type="Gene3D" id="3.40.50.300">
    <property type="entry name" value="P-loop containing nucleotide triphosphate hydrolases"/>
    <property type="match status" value="1"/>
</dbReference>
<dbReference type="OrthoDB" id="4773646at2"/>
<dbReference type="InterPro" id="IPR027417">
    <property type="entry name" value="P-loop_NTPase"/>
</dbReference>
<name>A0A3L8PPM7_9ACTN</name>
<dbReference type="AlphaFoldDB" id="A0A3L8PPM7"/>
<feature type="coiled-coil region" evidence="1">
    <location>
        <begin position="513"/>
        <end position="561"/>
    </location>
</feature>
<reference evidence="3 4" key="1">
    <citation type="submission" date="2018-10" db="EMBL/GenBank/DDBJ databases">
        <title>Aeromicrobium sp. 9W16Y-2 whole genome shotgun sequence.</title>
        <authorList>
            <person name="Li F."/>
        </authorList>
    </citation>
    <scope>NUCLEOTIDE SEQUENCE [LARGE SCALE GENOMIC DNA]</scope>
    <source>
        <strain evidence="3 4">9W16Y-2</strain>
    </source>
</reference>
<dbReference type="Proteomes" id="UP000282515">
    <property type="component" value="Unassembled WGS sequence"/>
</dbReference>
<protein>
    <recommendedName>
        <fullName evidence="5">Large ATP-binding protein</fullName>
    </recommendedName>
</protein>
<feature type="coiled-coil region" evidence="1">
    <location>
        <begin position="360"/>
        <end position="421"/>
    </location>
</feature>
<comment type="caution">
    <text evidence="3">The sequence shown here is derived from an EMBL/GenBank/DDBJ whole genome shotgun (WGS) entry which is preliminary data.</text>
</comment>
<gene>
    <name evidence="3" type="ORF">D9V41_08730</name>
</gene>
<dbReference type="EMBL" id="RDBF01000005">
    <property type="protein sequence ID" value="RLV55972.1"/>
    <property type="molecule type" value="Genomic_DNA"/>
</dbReference>
<dbReference type="SUPFAM" id="SSF52540">
    <property type="entry name" value="P-loop containing nucleoside triphosphate hydrolases"/>
    <property type="match status" value="1"/>
</dbReference>
<keyword evidence="4" id="KW-1185">Reference proteome</keyword>
<feature type="compositionally biased region" description="Low complexity" evidence="2">
    <location>
        <begin position="19"/>
        <end position="32"/>
    </location>
</feature>
<sequence>MSVLSEAVAAELERVAQRAAQRAARAAESSAARAEEQAEADGAGGEAGPQDAVAVDGEVRVMLSSEDVEDILSANGIPTSASPATPVPLRVTRIHFSGVKVLPADHPLAAGHELIELAGPDVDGGDVTTDKLDLALAADANDSETPQHAEPIEASIRLAAVPIDWSWEPQLGVNGVGSGRNLRGKSTVLNVLMWALSGRCANFQVDTKAWLKHIEVDWQVGGETIRVKFDNDRGHPVGVVETVDKSNGTDRVRAVGAFDGEDQFEDVMGTVMMSRLRLEEIPMWTGDREVRHKWPAYASAFTVRADMLDPVVGNVTVLGTRMLQMFVGTDWGPALAATQTALNEVRAQQTVVEQKVSAAGEVVRQQREKAQAEVDRLEAAVKAIPASTPDVEQLIAATANATELARQVHELERKVMDASSHVDTVRLQLRAAKARNHTKFEDALAVKFFHQMTPSVCPRCTSKVTPEQQAAETEKHECSLCSKELRLEEVDTSKATVAAGPVVGDVDAPVDDLEALETALTQAERVVDALNSQITAKKDQLAAAETQSTSGKEQLAAAEDRRRMELELARAEGALAAFKGSSDPEFLDPADPAVVAVLEAAKKVLSNWMSEGQNPLLERISADIEKLAVGFGADSLSRVKLGGGGRLDVVKGGGQTTYTRLTAGEKLRVKIATAVALIKHGYVAQIGRHPGFLVLDSPAAEEMPEEDLAILMAELVEVAEQAEMQIFVGTRNAGPLLDLLPEASRRVAVGDDYLW</sequence>
<evidence type="ECO:0000313" key="4">
    <source>
        <dbReference type="Proteomes" id="UP000282515"/>
    </source>
</evidence>
<dbReference type="RefSeq" id="WP_121794168.1">
    <property type="nucleotide sequence ID" value="NZ_RDBF01000005.1"/>
</dbReference>
<organism evidence="3 4">
    <name type="scientific">Aeromicrobium phragmitis</name>
    <dbReference type="NCBI Taxonomy" id="2478914"/>
    <lineage>
        <taxon>Bacteria</taxon>
        <taxon>Bacillati</taxon>
        <taxon>Actinomycetota</taxon>
        <taxon>Actinomycetes</taxon>
        <taxon>Propionibacteriales</taxon>
        <taxon>Nocardioidaceae</taxon>
        <taxon>Aeromicrobium</taxon>
    </lineage>
</organism>
<proteinExistence type="predicted"/>
<evidence type="ECO:0008006" key="5">
    <source>
        <dbReference type="Google" id="ProtNLM"/>
    </source>
</evidence>
<keyword evidence="1" id="KW-0175">Coiled coil</keyword>
<evidence type="ECO:0000256" key="1">
    <source>
        <dbReference type="SAM" id="Coils"/>
    </source>
</evidence>
<evidence type="ECO:0000313" key="3">
    <source>
        <dbReference type="EMBL" id="RLV55972.1"/>
    </source>
</evidence>